<reference evidence="1 2" key="1">
    <citation type="submission" date="2019-03" db="EMBL/GenBank/DDBJ databases">
        <title>Genomic Encyclopedia of Type Strains, Phase IV (KMG-IV): sequencing the most valuable type-strain genomes for metagenomic binning, comparative biology and taxonomic classification.</title>
        <authorList>
            <person name="Goeker M."/>
        </authorList>
    </citation>
    <scope>NUCLEOTIDE SEQUENCE [LARGE SCALE GENOMIC DNA]</scope>
    <source>
        <strain evidence="1 2">DSM 46770</strain>
    </source>
</reference>
<protein>
    <submittedName>
        <fullName evidence="1">Uncharacterized protein (DUF2267 family)</fullName>
    </submittedName>
</protein>
<name>A0A4R6UGM2_9ACTN</name>
<dbReference type="Pfam" id="PF10025">
    <property type="entry name" value="DUF2267"/>
    <property type="match status" value="1"/>
</dbReference>
<dbReference type="Proteomes" id="UP000295281">
    <property type="component" value="Unassembled WGS sequence"/>
</dbReference>
<dbReference type="InterPro" id="IPR038282">
    <property type="entry name" value="DUF2267_sf"/>
</dbReference>
<gene>
    <name evidence="1" type="ORF">EV190_12739</name>
</gene>
<accession>A0A4R6UGM2</accession>
<comment type="caution">
    <text evidence="1">The sequence shown here is derived from an EMBL/GenBank/DDBJ whole genome shotgun (WGS) entry which is preliminary data.</text>
</comment>
<evidence type="ECO:0000313" key="1">
    <source>
        <dbReference type="EMBL" id="TDQ45980.1"/>
    </source>
</evidence>
<dbReference type="InterPro" id="IPR018727">
    <property type="entry name" value="DUF2267"/>
</dbReference>
<dbReference type="RefSeq" id="WP_133743293.1">
    <property type="nucleotide sequence ID" value="NZ_SNYN01000027.1"/>
</dbReference>
<dbReference type="Gene3D" id="1.10.490.110">
    <property type="entry name" value="Uncharacterized conserved protein DUF2267"/>
    <property type="match status" value="1"/>
</dbReference>
<dbReference type="EMBL" id="SNYN01000027">
    <property type="protein sequence ID" value="TDQ45980.1"/>
    <property type="molecule type" value="Genomic_DNA"/>
</dbReference>
<organism evidence="1 2">
    <name type="scientific">Actinorugispora endophytica</name>
    <dbReference type="NCBI Taxonomy" id="1605990"/>
    <lineage>
        <taxon>Bacteria</taxon>
        <taxon>Bacillati</taxon>
        <taxon>Actinomycetota</taxon>
        <taxon>Actinomycetes</taxon>
        <taxon>Streptosporangiales</taxon>
        <taxon>Nocardiopsidaceae</taxon>
        <taxon>Actinorugispora</taxon>
    </lineage>
</organism>
<proteinExistence type="predicted"/>
<dbReference type="AlphaFoldDB" id="A0A4R6UGM2"/>
<dbReference type="OrthoDB" id="20942at2"/>
<evidence type="ECO:0000313" key="2">
    <source>
        <dbReference type="Proteomes" id="UP000295281"/>
    </source>
</evidence>
<sequence length="145" mass="16433">MSFTHIDSLDSSIHKSNKWLADICAGFATDDRRIAYRMLRAYLHTLRDRLTVDTSAHFAAQLPTLLRGVFYEGWHPAGLPHKMTRDEYVRRFARDANVRDGDVPKAVEIITRVLREHIASGAVDQAVEHLPGELRELVAPKASRS</sequence>
<keyword evidence="2" id="KW-1185">Reference proteome</keyword>